<dbReference type="Proteomes" id="UP001078443">
    <property type="component" value="Unassembled WGS sequence"/>
</dbReference>
<evidence type="ECO:0000256" key="2">
    <source>
        <dbReference type="ARBA" id="ARBA00022448"/>
    </source>
</evidence>
<evidence type="ECO:0000256" key="4">
    <source>
        <dbReference type="ARBA" id="ARBA00022989"/>
    </source>
</evidence>
<organism evidence="7 8">
    <name type="scientific">Clostridium aestuarii</name>
    <dbReference type="NCBI Taxonomy" id="338193"/>
    <lineage>
        <taxon>Bacteria</taxon>
        <taxon>Bacillati</taxon>
        <taxon>Bacillota</taxon>
        <taxon>Clostridia</taxon>
        <taxon>Eubacteriales</taxon>
        <taxon>Clostridiaceae</taxon>
        <taxon>Clostridium</taxon>
    </lineage>
</organism>
<feature type="transmembrane region" description="Helical" evidence="6">
    <location>
        <begin position="370"/>
        <end position="390"/>
    </location>
</feature>
<dbReference type="EMBL" id="JAPQER010000001">
    <property type="protein sequence ID" value="MCY6483236.1"/>
    <property type="molecule type" value="Genomic_DNA"/>
</dbReference>
<keyword evidence="3 6" id="KW-0812">Transmembrane</keyword>
<evidence type="ECO:0000256" key="1">
    <source>
        <dbReference type="ARBA" id="ARBA00004141"/>
    </source>
</evidence>
<feature type="transmembrane region" description="Helical" evidence="6">
    <location>
        <begin position="144"/>
        <end position="163"/>
    </location>
</feature>
<dbReference type="PROSITE" id="PS50267">
    <property type="entry name" value="NA_NEUROTRAN_SYMP_3"/>
    <property type="match status" value="1"/>
</dbReference>
<evidence type="ECO:0000256" key="3">
    <source>
        <dbReference type="ARBA" id="ARBA00022692"/>
    </source>
</evidence>
<gene>
    <name evidence="7" type="ORF">OW763_02555</name>
</gene>
<dbReference type="PANTHER" id="PTHR42948:SF1">
    <property type="entry name" value="TRANSPORTER"/>
    <property type="match status" value="1"/>
</dbReference>
<keyword evidence="4 6" id="KW-1133">Transmembrane helix</keyword>
<feature type="transmembrane region" description="Helical" evidence="6">
    <location>
        <begin position="417"/>
        <end position="436"/>
    </location>
</feature>
<accession>A0ABT4CW64</accession>
<reference evidence="7" key="1">
    <citation type="submission" date="2022-12" db="EMBL/GenBank/DDBJ databases">
        <authorList>
            <person name="Wang J."/>
        </authorList>
    </citation>
    <scope>NUCLEOTIDE SEQUENCE</scope>
    <source>
        <strain evidence="7">HY-45-18</strain>
    </source>
</reference>
<comment type="subcellular location">
    <subcellularLocation>
        <location evidence="1">Membrane</location>
        <topology evidence="1">Multi-pass membrane protein</topology>
    </subcellularLocation>
</comment>
<dbReference type="InterPro" id="IPR037272">
    <property type="entry name" value="SNS_sf"/>
</dbReference>
<keyword evidence="8" id="KW-1185">Reference proteome</keyword>
<feature type="transmembrane region" description="Helical" evidence="6">
    <location>
        <begin position="43"/>
        <end position="64"/>
    </location>
</feature>
<dbReference type="InterPro" id="IPR047218">
    <property type="entry name" value="YocR/YhdH-like"/>
</dbReference>
<comment type="caution">
    <text evidence="7">The sequence shown here is derived from an EMBL/GenBank/DDBJ whole genome shotgun (WGS) entry which is preliminary data.</text>
</comment>
<feature type="transmembrane region" description="Helical" evidence="6">
    <location>
        <begin position="301"/>
        <end position="320"/>
    </location>
</feature>
<feature type="transmembrane region" description="Helical" evidence="6">
    <location>
        <begin position="340"/>
        <end position="358"/>
    </location>
</feature>
<proteinExistence type="predicted"/>
<sequence length="437" mass="47388">MKERESFSGKLGFILSCIGSAIGLGNIWMFSWRLGQYGGAAFLVPYCIFVFILGSIGLMGEFALGRSRKKGSFGGIKEIFKEKNLPFGSIIATIPTIGLTGILIFYTVVVGWIIRYFYASLIGTFNKVDIPTYFSNFAGTSSSIPWHALAVLLTIIVVTLGVTKGIEKVNKIVMPALFIIFIILMIRSLTLPGAVKGIKYLLIPDWSYLLKPITWVMALGQAFFTVSLTGCALVVYGSYLNDDIDIPSAAIHTVIFDTISALLASFIIIPSAFAFGLDPTAGPALLFITVPSIFKMMPGGNIFGALFFLSIIFASVSSAINMMEGPVEALMHQFNWKRTNTVFIVGLFSFIAAIPLDLSMAKFGAFSDFITVYISPLGAVLAAIAFFWIYGAEKARIQINKGSAKPLGKWLEPAGKYMFVSISIIVLILGIIYGGIG</sequence>
<protein>
    <submittedName>
        <fullName evidence="7">Sodium-dependent transporter</fullName>
    </submittedName>
</protein>
<dbReference type="InterPro" id="IPR000175">
    <property type="entry name" value="Na/ntran_symport"/>
</dbReference>
<evidence type="ECO:0000313" key="8">
    <source>
        <dbReference type="Proteomes" id="UP001078443"/>
    </source>
</evidence>
<keyword evidence="5 6" id="KW-0472">Membrane</keyword>
<dbReference type="PANTHER" id="PTHR42948">
    <property type="entry name" value="TRANSPORTER"/>
    <property type="match status" value="1"/>
</dbReference>
<feature type="transmembrane region" description="Helical" evidence="6">
    <location>
        <begin position="85"/>
        <end position="114"/>
    </location>
</feature>
<dbReference type="RefSeq" id="WP_268039492.1">
    <property type="nucleotide sequence ID" value="NZ_JAPQER010000001.1"/>
</dbReference>
<dbReference type="CDD" id="cd10336">
    <property type="entry name" value="SLC6sbd_Tyt1-Like"/>
    <property type="match status" value="1"/>
</dbReference>
<evidence type="ECO:0000256" key="5">
    <source>
        <dbReference type="ARBA" id="ARBA00023136"/>
    </source>
</evidence>
<dbReference type="NCBIfam" id="NF037979">
    <property type="entry name" value="Na_transp"/>
    <property type="match status" value="1"/>
</dbReference>
<feature type="transmembrane region" description="Helical" evidence="6">
    <location>
        <begin position="12"/>
        <end position="31"/>
    </location>
</feature>
<evidence type="ECO:0000256" key="6">
    <source>
        <dbReference type="SAM" id="Phobius"/>
    </source>
</evidence>
<keyword evidence="2" id="KW-0813">Transport</keyword>
<dbReference type="Pfam" id="PF00209">
    <property type="entry name" value="SNF"/>
    <property type="match status" value="2"/>
</dbReference>
<feature type="transmembrane region" description="Helical" evidence="6">
    <location>
        <begin position="215"/>
        <end position="237"/>
    </location>
</feature>
<feature type="transmembrane region" description="Helical" evidence="6">
    <location>
        <begin position="175"/>
        <end position="195"/>
    </location>
</feature>
<dbReference type="SUPFAM" id="SSF161070">
    <property type="entry name" value="SNF-like"/>
    <property type="match status" value="1"/>
</dbReference>
<dbReference type="PRINTS" id="PR00176">
    <property type="entry name" value="NANEUSMPORT"/>
</dbReference>
<evidence type="ECO:0000313" key="7">
    <source>
        <dbReference type="EMBL" id="MCY6483236.1"/>
    </source>
</evidence>
<feature type="transmembrane region" description="Helical" evidence="6">
    <location>
        <begin position="249"/>
        <end position="269"/>
    </location>
</feature>
<name>A0ABT4CW64_9CLOT</name>